<feature type="compositionally biased region" description="Acidic residues" evidence="1">
    <location>
        <begin position="510"/>
        <end position="528"/>
    </location>
</feature>
<dbReference type="AlphaFoldDB" id="A0A9P3G6K6"/>
<keyword evidence="3" id="KW-1185">Reference proteome</keyword>
<proteinExistence type="predicted"/>
<dbReference type="EMBL" id="BPQB01000012">
    <property type="protein sequence ID" value="GJE89211.1"/>
    <property type="molecule type" value="Genomic_DNA"/>
</dbReference>
<dbReference type="Proteomes" id="UP000703269">
    <property type="component" value="Unassembled WGS sequence"/>
</dbReference>
<evidence type="ECO:0000313" key="3">
    <source>
        <dbReference type="Proteomes" id="UP000703269"/>
    </source>
</evidence>
<protein>
    <recommendedName>
        <fullName evidence="4">F-box domain-containing protein</fullName>
    </recommendedName>
</protein>
<organism evidence="2 3">
    <name type="scientific">Phanerochaete sordida</name>
    <dbReference type="NCBI Taxonomy" id="48140"/>
    <lineage>
        <taxon>Eukaryota</taxon>
        <taxon>Fungi</taxon>
        <taxon>Dikarya</taxon>
        <taxon>Basidiomycota</taxon>
        <taxon>Agaricomycotina</taxon>
        <taxon>Agaricomycetes</taxon>
        <taxon>Polyporales</taxon>
        <taxon>Phanerochaetaceae</taxon>
        <taxon>Phanerochaete</taxon>
    </lineage>
</organism>
<comment type="caution">
    <text evidence="2">The sequence shown here is derived from an EMBL/GenBank/DDBJ whole genome shotgun (WGS) entry which is preliminary data.</text>
</comment>
<gene>
    <name evidence="2" type="ORF">PsYK624_053060</name>
</gene>
<dbReference type="OrthoDB" id="3060996at2759"/>
<name>A0A9P3G6K6_9APHY</name>
<sequence>MLSSKTGEAIQEDLIQIYARPRPELHAIALRYAFEFLVPPTGTLSYSFSFGPRSAWLEMIRTLKSVALVCKSWNAAMLPVLYGDVVLRRAGQLVAFAKTLLSAPQMFARHLCRLTLYFFVPEGWTTLTRRLLARVMNASPGLSALSVQGHFPAATILCPSANTDALSDDTFETHARCFQRLSHMDIYGTISYPQLGAHESFLPPGAYANITSLSLFVGNNVDPGWESSVQFLNLTTLVLRAHASYFGTTEETYRLPRSWDLPRLEALRLRLEYGNPAPDSLTAVAFVQKYVATLRNLAFSGSRTIPIAVQADAAALCPRLEHLVLEVSRTDGEADGRAASASLQASKAYHQQIALVDVVIHQKIPHDELLARPRVELAGSAWKHVRCIDGHTIYQVPDLPYLFPRPCLDPERTRSFTARFYGVQIEVAEDWIELASGWEELDKIYPPSDSGSESEESAGGSDGSDESIVGGDDDSDRSSSHASQDEMYMGSVDRKYRPSKGSGGSTSSSDESEPEEDSDDAEITEEEALAMFESTLDTE</sequence>
<evidence type="ECO:0000313" key="2">
    <source>
        <dbReference type="EMBL" id="GJE89211.1"/>
    </source>
</evidence>
<accession>A0A9P3G6K6</accession>
<feature type="region of interest" description="Disordered" evidence="1">
    <location>
        <begin position="443"/>
        <end position="539"/>
    </location>
</feature>
<evidence type="ECO:0008006" key="4">
    <source>
        <dbReference type="Google" id="ProtNLM"/>
    </source>
</evidence>
<reference evidence="2 3" key="1">
    <citation type="submission" date="2021-08" db="EMBL/GenBank/DDBJ databases">
        <title>Draft Genome Sequence of Phanerochaete sordida strain YK-624.</title>
        <authorList>
            <person name="Mori T."/>
            <person name="Dohra H."/>
            <person name="Suzuki T."/>
            <person name="Kawagishi H."/>
            <person name="Hirai H."/>
        </authorList>
    </citation>
    <scope>NUCLEOTIDE SEQUENCE [LARGE SCALE GENOMIC DNA]</scope>
    <source>
        <strain evidence="2 3">YK-624</strain>
    </source>
</reference>
<evidence type="ECO:0000256" key="1">
    <source>
        <dbReference type="SAM" id="MobiDB-lite"/>
    </source>
</evidence>